<keyword evidence="1" id="KW-0472">Membrane</keyword>
<feature type="transmembrane region" description="Helical" evidence="1">
    <location>
        <begin position="26"/>
        <end position="48"/>
    </location>
</feature>
<sequence>MSWLGIVIVVVAGYLTMKIAGGVLKLLLGVLVLVGLYMVLAPMLGWPFPFSFA</sequence>
<name>A0ABS7T4Z2_9GAMM</name>
<dbReference type="RefSeq" id="WP_223675127.1">
    <property type="nucleotide sequence ID" value="NZ_JAINZW010000002.1"/>
</dbReference>
<dbReference type="EMBL" id="JAINZW010000002">
    <property type="protein sequence ID" value="MBZ4038928.1"/>
    <property type="molecule type" value="Genomic_DNA"/>
</dbReference>
<evidence type="ECO:0000313" key="3">
    <source>
        <dbReference type="Proteomes" id="UP001430954"/>
    </source>
</evidence>
<protein>
    <submittedName>
        <fullName evidence="2">Uncharacterized protein</fullName>
    </submittedName>
</protein>
<evidence type="ECO:0000313" key="2">
    <source>
        <dbReference type="EMBL" id="MBZ4038928.1"/>
    </source>
</evidence>
<organism evidence="2 3">
    <name type="scientific">Novilysobacter selenitireducens</name>
    <dbReference type="NCBI Taxonomy" id="2872639"/>
    <lineage>
        <taxon>Bacteria</taxon>
        <taxon>Pseudomonadati</taxon>
        <taxon>Pseudomonadota</taxon>
        <taxon>Gammaproteobacteria</taxon>
        <taxon>Lysobacterales</taxon>
        <taxon>Lysobacteraceae</taxon>
        <taxon>Novilysobacter</taxon>
    </lineage>
</organism>
<reference evidence="2 3" key="1">
    <citation type="submission" date="2021-09" db="EMBL/GenBank/DDBJ databases">
        <title>Lysobacter sp. 13A isolated from the river sediment.</title>
        <authorList>
            <person name="Liu H."/>
            <person name="Li S."/>
            <person name="Mao S."/>
        </authorList>
    </citation>
    <scope>NUCLEOTIDE SEQUENCE [LARGE SCALE GENOMIC DNA]</scope>
    <source>
        <strain evidence="2 3">13A</strain>
    </source>
</reference>
<gene>
    <name evidence="2" type="ORF">K6753_05225</name>
</gene>
<dbReference type="Proteomes" id="UP001430954">
    <property type="component" value="Unassembled WGS sequence"/>
</dbReference>
<keyword evidence="1" id="KW-1133">Transmembrane helix</keyword>
<keyword evidence="1" id="KW-0812">Transmembrane</keyword>
<accession>A0ABS7T4Z2</accession>
<evidence type="ECO:0000256" key="1">
    <source>
        <dbReference type="SAM" id="Phobius"/>
    </source>
</evidence>
<keyword evidence="3" id="KW-1185">Reference proteome</keyword>
<proteinExistence type="predicted"/>
<comment type="caution">
    <text evidence="2">The sequence shown here is derived from an EMBL/GenBank/DDBJ whole genome shotgun (WGS) entry which is preliminary data.</text>
</comment>